<accession>A0AB34K0D3</accession>
<organism evidence="1 2">
    <name type="scientific">Prymnesium parvum</name>
    <name type="common">Toxic golden alga</name>
    <dbReference type="NCBI Taxonomy" id="97485"/>
    <lineage>
        <taxon>Eukaryota</taxon>
        <taxon>Haptista</taxon>
        <taxon>Haptophyta</taxon>
        <taxon>Prymnesiophyceae</taxon>
        <taxon>Prymnesiales</taxon>
        <taxon>Prymnesiaceae</taxon>
        <taxon>Prymnesium</taxon>
    </lineage>
</organism>
<reference evidence="1 2" key="1">
    <citation type="journal article" date="2024" name="Science">
        <title>Giant polyketide synthase enzymes in the biosynthesis of giant marine polyether toxins.</title>
        <authorList>
            <person name="Fallon T.R."/>
            <person name="Shende V.V."/>
            <person name="Wierzbicki I.H."/>
            <person name="Pendleton A.L."/>
            <person name="Watervoot N.F."/>
            <person name="Auber R.P."/>
            <person name="Gonzalez D.J."/>
            <person name="Wisecaver J.H."/>
            <person name="Moore B.S."/>
        </authorList>
    </citation>
    <scope>NUCLEOTIDE SEQUENCE [LARGE SCALE GENOMIC DNA]</scope>
    <source>
        <strain evidence="1 2">12B1</strain>
    </source>
</reference>
<sequence length="155" mass="16511">MATPRDFARYRAEAQLTIDFYAEAVQVLLALEPTACVLHGFGHPGGGAQGSQNVGMPVVILDNATSAKGRPEIGDSVRWFGLPSNQKVPVHVVYGDALIREDTPPCTPVSNMASVNSSRRDVTSSNHCFLTAALKAVLEPSLVPPPAQSAEVLRF</sequence>
<evidence type="ECO:0000313" key="2">
    <source>
        <dbReference type="Proteomes" id="UP001515480"/>
    </source>
</evidence>
<evidence type="ECO:0000313" key="1">
    <source>
        <dbReference type="EMBL" id="KAL1528104.1"/>
    </source>
</evidence>
<protein>
    <submittedName>
        <fullName evidence="1">Uncharacterized protein</fullName>
    </submittedName>
</protein>
<comment type="caution">
    <text evidence="1">The sequence shown here is derived from an EMBL/GenBank/DDBJ whole genome shotgun (WGS) entry which is preliminary data.</text>
</comment>
<dbReference type="Proteomes" id="UP001515480">
    <property type="component" value="Unassembled WGS sequence"/>
</dbReference>
<keyword evidence="2" id="KW-1185">Reference proteome</keyword>
<gene>
    <name evidence="1" type="ORF">AB1Y20_009469</name>
</gene>
<proteinExistence type="predicted"/>
<dbReference type="AlphaFoldDB" id="A0AB34K0D3"/>
<dbReference type="EMBL" id="JBGBPQ010000002">
    <property type="protein sequence ID" value="KAL1528104.1"/>
    <property type="molecule type" value="Genomic_DNA"/>
</dbReference>
<name>A0AB34K0D3_PRYPA</name>